<organism evidence="1 2">
    <name type="scientific">Zobellella endophytica</name>
    <dbReference type="NCBI Taxonomy" id="2116700"/>
    <lineage>
        <taxon>Bacteria</taxon>
        <taxon>Pseudomonadati</taxon>
        <taxon>Pseudomonadota</taxon>
        <taxon>Gammaproteobacteria</taxon>
        <taxon>Aeromonadales</taxon>
        <taxon>Aeromonadaceae</taxon>
        <taxon>Zobellella</taxon>
    </lineage>
</organism>
<evidence type="ECO:0008006" key="3">
    <source>
        <dbReference type="Google" id="ProtNLM"/>
    </source>
</evidence>
<sequence>MRNSYLTSRIGLAGARRRRKVLCHLKKLSTGTECNVSHHPSTRALRGPFCVCISAILKGRSTVLESCLKPWLILLLSLLGAGCGGGDWRYLPGSPAQERTLYLVNHGWHTGVVLPAAALEARLAEIGRDFAGARFYEVGWGDQAFYQAEEIGAGLVLRALLWPSASVIHLVALPVPPQHYFWHSEVLAIPVSEYGLAQLMDQVSASFRRSGGGPVYAGRGLYGNSAFYRAEGRYHLFNTCNTWVARVLAGAGVPVRPALALTAGGLMRQARAAAADYRCCAAPAIMPPPR</sequence>
<name>A0A2P7R2P5_9GAMM</name>
<protein>
    <recommendedName>
        <fullName evidence="3">DUF2459 domain-containing protein</fullName>
    </recommendedName>
</protein>
<dbReference type="Proteomes" id="UP000240243">
    <property type="component" value="Unassembled WGS sequence"/>
</dbReference>
<proteinExistence type="predicted"/>
<evidence type="ECO:0000313" key="1">
    <source>
        <dbReference type="EMBL" id="PSJ44479.1"/>
    </source>
</evidence>
<evidence type="ECO:0000313" key="2">
    <source>
        <dbReference type="Proteomes" id="UP000240243"/>
    </source>
</evidence>
<dbReference type="EMBL" id="PXYG01000006">
    <property type="protein sequence ID" value="PSJ44479.1"/>
    <property type="molecule type" value="Genomic_DNA"/>
</dbReference>
<reference evidence="1 2" key="1">
    <citation type="submission" date="2018-03" db="EMBL/GenBank/DDBJ databases">
        <title>The draft genome of Zobellella sp. 59N8.</title>
        <authorList>
            <person name="Liu L."/>
            <person name="Li L."/>
            <person name="Zhang X."/>
            <person name="Liang L."/>
            <person name="Wang T."/>
        </authorList>
    </citation>
    <scope>NUCLEOTIDE SEQUENCE [LARGE SCALE GENOMIC DNA]</scope>
    <source>
        <strain evidence="1 2">59N8</strain>
    </source>
</reference>
<gene>
    <name evidence="1" type="ORF">C7H85_14270</name>
</gene>
<keyword evidence="2" id="KW-1185">Reference proteome</keyword>
<dbReference type="Pfam" id="PF09601">
    <property type="entry name" value="DUF2459"/>
    <property type="match status" value="1"/>
</dbReference>
<accession>A0A2P7R2P5</accession>
<comment type="caution">
    <text evidence="1">The sequence shown here is derived from an EMBL/GenBank/DDBJ whole genome shotgun (WGS) entry which is preliminary data.</text>
</comment>
<dbReference type="InterPro" id="IPR011727">
    <property type="entry name" value="CHP02117"/>
</dbReference>
<dbReference type="AlphaFoldDB" id="A0A2P7R2P5"/>